<organism evidence="1 2">
    <name type="scientific">Bacteriovorax stolpii</name>
    <name type="common">Bdellovibrio stolpii</name>
    <dbReference type="NCBI Taxonomy" id="960"/>
    <lineage>
        <taxon>Bacteria</taxon>
        <taxon>Pseudomonadati</taxon>
        <taxon>Bdellovibrionota</taxon>
        <taxon>Bacteriovoracia</taxon>
        <taxon>Bacteriovoracales</taxon>
        <taxon>Bacteriovoracaceae</taxon>
        <taxon>Bacteriovorax</taxon>
    </lineage>
</organism>
<dbReference type="InterPro" id="IPR011990">
    <property type="entry name" value="TPR-like_helical_dom_sf"/>
</dbReference>
<dbReference type="KEGG" id="bsto:C0V70_04060"/>
<name>A0A2K9NP71_BACTC</name>
<dbReference type="PROSITE" id="PS51257">
    <property type="entry name" value="PROKAR_LIPOPROTEIN"/>
    <property type="match status" value="1"/>
</dbReference>
<protein>
    <submittedName>
        <fullName evidence="1">Uncharacterized protein</fullName>
    </submittedName>
</protein>
<evidence type="ECO:0000313" key="2">
    <source>
        <dbReference type="Proteomes" id="UP000235584"/>
    </source>
</evidence>
<sequence>MKRSQILICAFLVIFVSACKTQEDIRRERTVETLNEEVQQTKKAAASGNTRFQSIEEQVSRLQGQLEEANHARSQSIKDNQALNDRINVLEKSNKEQVEYLKALTEKVNNQSGYIEEVLEKLKALAEKPVEKTSSKKKAVNPDSVEMEDEDLPATFDNGMKKFRAKEYDSAKEIFKEVSENKKASKKNREGATLYLGMTEYKQKNYEGAKVYFSKVFSDNPDSSYAPQALLNLGKTFSQLKSKEEANMTFDELISRFPKSKEAQEAQKLKK</sequence>
<dbReference type="SUPFAM" id="SSF48452">
    <property type="entry name" value="TPR-like"/>
    <property type="match status" value="1"/>
</dbReference>
<keyword evidence="2" id="KW-1185">Reference proteome</keyword>
<proteinExistence type="predicted"/>
<dbReference type="PROSITE" id="PS50005">
    <property type="entry name" value="TPR"/>
    <property type="match status" value="1"/>
</dbReference>
<dbReference type="EMBL" id="CP025704">
    <property type="protein sequence ID" value="AUN97298.1"/>
    <property type="molecule type" value="Genomic_DNA"/>
</dbReference>
<dbReference type="AlphaFoldDB" id="A0A2K9NP71"/>
<gene>
    <name evidence="1" type="ORF">C0V70_04060</name>
</gene>
<dbReference type="Gene3D" id="1.25.40.10">
    <property type="entry name" value="Tetratricopeptide repeat domain"/>
    <property type="match status" value="1"/>
</dbReference>
<reference evidence="1 2" key="1">
    <citation type="submission" date="2018-01" db="EMBL/GenBank/DDBJ databases">
        <title>Complete genome sequence of Bacteriovorax stolpii DSM12778.</title>
        <authorList>
            <person name="Tang B."/>
            <person name="Chang J."/>
        </authorList>
    </citation>
    <scope>NUCLEOTIDE SEQUENCE [LARGE SCALE GENOMIC DNA]</scope>
    <source>
        <strain evidence="1 2">DSM 12778</strain>
    </source>
</reference>
<dbReference type="OrthoDB" id="5292591at2"/>
<dbReference type="RefSeq" id="WP_102242593.1">
    <property type="nucleotide sequence ID" value="NZ_CP025704.1"/>
</dbReference>
<dbReference type="InterPro" id="IPR019734">
    <property type="entry name" value="TPR_rpt"/>
</dbReference>
<dbReference type="Proteomes" id="UP000235584">
    <property type="component" value="Chromosome"/>
</dbReference>
<evidence type="ECO:0000313" key="1">
    <source>
        <dbReference type="EMBL" id="AUN97298.1"/>
    </source>
</evidence>
<dbReference type="Pfam" id="PF13174">
    <property type="entry name" value="TPR_6"/>
    <property type="match status" value="2"/>
</dbReference>
<accession>A0A2K9NP71</accession>